<dbReference type="Proteomes" id="UP000261520">
    <property type="component" value="Unplaced"/>
</dbReference>
<evidence type="ECO:0000313" key="2">
    <source>
        <dbReference type="Proteomes" id="UP000261520"/>
    </source>
</evidence>
<sequence length="281" mass="32147">MCDIRFNIIDFIFFICVNISLRINTVFKEFYTQLYISELSLDSNTIHTFLNKLNVPTLPTYFTRRLEEPISELEIVKAISTMQSNMSWRLDGFPSEFFKIFSKLLSPLLCSIFSESCKLGHLPQSFSKVCITLRQEKKSCLSSYFNCVISIDAEKAFDHIEPFRLCCGTRQVCPLSPMLFDLVIEPLAIALRICDGLSGIWRGGVEHMSLHDNDLLLYLSNPNLSIPTALALLNHFGTLSGYNLNINKSELFPINNKTANLRISGQILYELSYCRPYCYIL</sequence>
<accession>A0A3B4AKA5</accession>
<dbReference type="PANTHER" id="PTHR31635">
    <property type="entry name" value="REVERSE TRANSCRIPTASE DOMAIN-CONTAINING PROTEIN-RELATED"/>
    <property type="match status" value="1"/>
</dbReference>
<dbReference type="AlphaFoldDB" id="A0A3B4AKA5"/>
<keyword evidence="2" id="KW-1185">Reference proteome</keyword>
<evidence type="ECO:0000313" key="1">
    <source>
        <dbReference type="Ensembl" id="ENSPMGP00000017558.1"/>
    </source>
</evidence>
<reference evidence="1" key="2">
    <citation type="submission" date="2025-09" db="UniProtKB">
        <authorList>
            <consortium name="Ensembl"/>
        </authorList>
    </citation>
    <scope>IDENTIFICATION</scope>
</reference>
<dbReference type="STRING" id="409849.ENSPMGP00000017558"/>
<proteinExistence type="predicted"/>
<reference evidence="1" key="1">
    <citation type="submission" date="2025-08" db="UniProtKB">
        <authorList>
            <consortium name="Ensembl"/>
        </authorList>
    </citation>
    <scope>IDENTIFICATION</scope>
</reference>
<name>A0A3B4AKA5_9GOBI</name>
<dbReference type="PANTHER" id="PTHR31635:SF196">
    <property type="entry name" value="REVERSE TRANSCRIPTASE DOMAIN-CONTAINING PROTEIN-RELATED"/>
    <property type="match status" value="1"/>
</dbReference>
<evidence type="ECO:0008006" key="3">
    <source>
        <dbReference type="Google" id="ProtNLM"/>
    </source>
</evidence>
<dbReference type="Ensembl" id="ENSPMGT00000018738.1">
    <property type="protein sequence ID" value="ENSPMGP00000017558.1"/>
    <property type="gene ID" value="ENSPMGG00000014370.1"/>
</dbReference>
<protein>
    <recommendedName>
        <fullName evidence="3">Reverse transcriptase domain-containing protein</fullName>
    </recommendedName>
</protein>
<organism evidence="1 2">
    <name type="scientific">Periophthalmus magnuspinnatus</name>
    <dbReference type="NCBI Taxonomy" id="409849"/>
    <lineage>
        <taxon>Eukaryota</taxon>
        <taxon>Metazoa</taxon>
        <taxon>Chordata</taxon>
        <taxon>Craniata</taxon>
        <taxon>Vertebrata</taxon>
        <taxon>Euteleostomi</taxon>
        <taxon>Actinopterygii</taxon>
        <taxon>Neopterygii</taxon>
        <taxon>Teleostei</taxon>
        <taxon>Neoteleostei</taxon>
        <taxon>Acanthomorphata</taxon>
        <taxon>Gobiaria</taxon>
        <taxon>Gobiiformes</taxon>
        <taxon>Gobioidei</taxon>
        <taxon>Gobiidae</taxon>
        <taxon>Oxudercinae</taxon>
        <taxon>Periophthalmus</taxon>
    </lineage>
</organism>